<dbReference type="EMBL" id="JBHEZZ010000005">
    <property type="protein sequence ID" value="MFC1401863.1"/>
    <property type="molecule type" value="Genomic_DNA"/>
</dbReference>
<dbReference type="RefSeq" id="WP_051725516.1">
    <property type="nucleotide sequence ID" value="NZ_JBHEZZ010000005.1"/>
</dbReference>
<evidence type="ECO:0000313" key="3">
    <source>
        <dbReference type="Proteomes" id="UP001592528"/>
    </source>
</evidence>
<gene>
    <name evidence="2" type="ORF">ACEZDJ_11250</name>
</gene>
<keyword evidence="3" id="KW-1185">Reference proteome</keyword>
<name>A0ABV6UK72_9ACTN</name>
<keyword evidence="1" id="KW-0472">Membrane</keyword>
<evidence type="ECO:0000256" key="1">
    <source>
        <dbReference type="SAM" id="Phobius"/>
    </source>
</evidence>
<keyword evidence="1" id="KW-1133">Transmembrane helix</keyword>
<keyword evidence="1" id="KW-0812">Transmembrane</keyword>
<sequence length="306" mass="32712">MSFGALARPAIDGSRFFLVDYLPTFAAGLLLTVLVWAGAPGPHLDFDRAWHTAADLGIGELTLAATALLLAAMLGRPLQLAVVRLLEGRWPGVLRPLRRLSCSRQQKLRRSLAAAAALPDANVDISPARTQAIGAAGARLRRRFPQEGLELPTALGNALAAMEATAGDAYGYDAVTAWPRLYPVLGDRMRAIVDDQRNSLDAAARLSATMAATALAAAALLARSHWWLLLAAVPLVISRVAYLGAVQAALAYGRAVESAFDLHRFDLLTALHLPLPADSAAERRTAAQLSDAWLQGVEFDTQYRHG</sequence>
<accession>A0ABV6UK72</accession>
<feature type="transmembrane region" description="Helical" evidence="1">
    <location>
        <begin position="16"/>
        <end position="36"/>
    </location>
</feature>
<protein>
    <submittedName>
        <fullName evidence="2">Uncharacterized protein</fullName>
    </submittedName>
</protein>
<reference evidence="2 3" key="1">
    <citation type="submission" date="2024-09" db="EMBL/GenBank/DDBJ databases">
        <authorList>
            <person name="Lee S.D."/>
        </authorList>
    </citation>
    <scope>NUCLEOTIDE SEQUENCE [LARGE SCALE GENOMIC DNA]</scope>
    <source>
        <strain evidence="2 3">N1-5</strain>
    </source>
</reference>
<feature type="transmembrane region" description="Helical" evidence="1">
    <location>
        <begin position="56"/>
        <end position="75"/>
    </location>
</feature>
<evidence type="ECO:0000313" key="2">
    <source>
        <dbReference type="EMBL" id="MFC1401863.1"/>
    </source>
</evidence>
<dbReference type="Proteomes" id="UP001592528">
    <property type="component" value="Unassembled WGS sequence"/>
</dbReference>
<comment type="caution">
    <text evidence="2">The sequence shown here is derived from an EMBL/GenBank/DDBJ whole genome shotgun (WGS) entry which is preliminary data.</text>
</comment>
<organism evidence="2 3">
    <name type="scientific">Streptacidiphilus cavernicola</name>
    <dbReference type="NCBI Taxonomy" id="3342716"/>
    <lineage>
        <taxon>Bacteria</taxon>
        <taxon>Bacillati</taxon>
        <taxon>Actinomycetota</taxon>
        <taxon>Actinomycetes</taxon>
        <taxon>Kitasatosporales</taxon>
        <taxon>Streptomycetaceae</taxon>
        <taxon>Streptacidiphilus</taxon>
    </lineage>
</organism>
<proteinExistence type="predicted"/>